<dbReference type="PROSITE" id="PS51737">
    <property type="entry name" value="RECOMBINASE_DNA_BIND"/>
    <property type="match status" value="1"/>
</dbReference>
<accession>A0A2Z4J0B5</accession>
<reference evidence="4 5" key="1">
    <citation type="journal article" date="2019" name="Int. J. Syst. Evol. Microbiol.">
        <title>Streptomyces cadmiisoli sp. nov., a novel actinomycete isolated from cadmium-contaminated soil.</title>
        <authorList>
            <person name="Li K."/>
            <person name="Tang X."/>
            <person name="Zhao J."/>
            <person name="Guo Y."/>
            <person name="Tang Y."/>
            <person name="Gao J."/>
        </authorList>
    </citation>
    <scope>NUCLEOTIDE SEQUENCE [LARGE SCALE GENOMIC DNA]</scope>
    <source>
        <strain evidence="4 5">ZFG47</strain>
    </source>
</reference>
<organism evidence="4 5">
    <name type="scientific">Streptomyces cadmiisoli</name>
    <dbReference type="NCBI Taxonomy" id="2184053"/>
    <lineage>
        <taxon>Bacteria</taxon>
        <taxon>Bacillati</taxon>
        <taxon>Actinomycetota</taxon>
        <taxon>Actinomycetes</taxon>
        <taxon>Kitasatosporales</taxon>
        <taxon>Streptomycetaceae</taxon>
        <taxon>Streptomyces</taxon>
        <taxon>Streptomyces aurantiacus group</taxon>
    </lineage>
</organism>
<evidence type="ECO:0000313" key="4">
    <source>
        <dbReference type="EMBL" id="AWW37893.1"/>
    </source>
</evidence>
<dbReference type="Proteomes" id="UP000249616">
    <property type="component" value="Chromosome"/>
</dbReference>
<evidence type="ECO:0000256" key="1">
    <source>
        <dbReference type="SAM" id="MobiDB-lite"/>
    </source>
</evidence>
<dbReference type="PANTHER" id="PTHR30461:SF23">
    <property type="entry name" value="DNA RECOMBINASE-RELATED"/>
    <property type="match status" value="1"/>
</dbReference>
<dbReference type="Gene3D" id="3.40.50.1390">
    <property type="entry name" value="Resolvase, N-terminal catalytic domain"/>
    <property type="match status" value="1"/>
</dbReference>
<feature type="domain" description="Resolvase/invertase-type recombinase catalytic" evidence="2">
    <location>
        <begin position="15"/>
        <end position="162"/>
    </location>
</feature>
<feature type="region of interest" description="Disordered" evidence="1">
    <location>
        <begin position="141"/>
        <end position="169"/>
    </location>
</feature>
<dbReference type="Pfam" id="PF07508">
    <property type="entry name" value="Recombinase"/>
    <property type="match status" value="1"/>
</dbReference>
<sequence length="492" mass="54906">MTNSTVKRGTSGARRAAIYCRISQDRGGAGLGVARQEEDCRALCARVGWDVVAVHTDNDVSAYSGAPRPAWQELLTAVKRGEVDAIAVWHVDRLTRSPRELEDVIDLADRRGVELATVSGEIDLATPTGRMVARMLGAAARHEAEHKAERQKRQRRQAAEAGRVAGGGKRPFGYEDDRVTICESEAEAIREGVRRILANESLASICRDWQARGITSPAGKPWKPSGLRRLLASARISGRREHTPRGSWGSTRPLLGEIVADAVWPGIISHDDSDRVRRILSDPARRRNVEGTTKRSYLLTSVLHCWKPKADGTPCGWGMVGRPRSGVPRYVCPNTPGTDSCAGTATNAERTDDHVRDMVLAALESPAFMQRLRDQDYVGKGLYDEIREDEEELEALAKDMGERRISRKEWMIARQSIEERLDVNRAKLAKVSRIAVLSGFVGTFEDMQARWKKMNNSQRRAIITACVRSIEVRPANPRKRWDVDRFVFDWIA</sequence>
<dbReference type="PANTHER" id="PTHR30461">
    <property type="entry name" value="DNA-INVERTASE FROM LAMBDOID PROPHAGE"/>
    <property type="match status" value="1"/>
</dbReference>
<dbReference type="SMART" id="SM00857">
    <property type="entry name" value="Resolvase"/>
    <property type="match status" value="1"/>
</dbReference>
<dbReference type="InterPro" id="IPR011109">
    <property type="entry name" value="DNA_bind_recombinase_dom"/>
</dbReference>
<evidence type="ECO:0000259" key="2">
    <source>
        <dbReference type="PROSITE" id="PS51736"/>
    </source>
</evidence>
<dbReference type="RefSeq" id="WP_112438923.1">
    <property type="nucleotide sequence ID" value="NZ_CP030073.1"/>
</dbReference>
<evidence type="ECO:0000259" key="3">
    <source>
        <dbReference type="PROSITE" id="PS51737"/>
    </source>
</evidence>
<name>A0A2Z4J0B5_9ACTN</name>
<gene>
    <name evidence="4" type="ORF">DN051_15585</name>
</gene>
<dbReference type="InterPro" id="IPR038109">
    <property type="entry name" value="DNA_bind_recomb_sf"/>
</dbReference>
<dbReference type="KEGG" id="scad:DN051_15585"/>
<dbReference type="InterPro" id="IPR006119">
    <property type="entry name" value="Resolv_N"/>
</dbReference>
<dbReference type="SUPFAM" id="SSF53041">
    <property type="entry name" value="Resolvase-like"/>
    <property type="match status" value="1"/>
</dbReference>
<dbReference type="CDD" id="cd00338">
    <property type="entry name" value="Ser_Recombinase"/>
    <property type="match status" value="1"/>
</dbReference>
<dbReference type="GO" id="GO:0003677">
    <property type="term" value="F:DNA binding"/>
    <property type="evidence" value="ECO:0007669"/>
    <property type="project" value="InterPro"/>
</dbReference>
<feature type="domain" description="Recombinase" evidence="3">
    <location>
        <begin position="171"/>
        <end position="286"/>
    </location>
</feature>
<evidence type="ECO:0000313" key="5">
    <source>
        <dbReference type="Proteomes" id="UP000249616"/>
    </source>
</evidence>
<dbReference type="GO" id="GO:0000150">
    <property type="term" value="F:DNA strand exchange activity"/>
    <property type="evidence" value="ECO:0007669"/>
    <property type="project" value="InterPro"/>
</dbReference>
<dbReference type="Gene3D" id="3.90.1750.20">
    <property type="entry name" value="Putative Large Serine Recombinase, Chain B, Domain 2"/>
    <property type="match status" value="1"/>
</dbReference>
<dbReference type="AlphaFoldDB" id="A0A2Z4J0B5"/>
<dbReference type="EMBL" id="CP030073">
    <property type="protein sequence ID" value="AWW37893.1"/>
    <property type="molecule type" value="Genomic_DNA"/>
</dbReference>
<dbReference type="InterPro" id="IPR036162">
    <property type="entry name" value="Resolvase-like_N_sf"/>
</dbReference>
<proteinExistence type="predicted"/>
<protein>
    <submittedName>
        <fullName evidence="4">Recombinase family protein</fullName>
    </submittedName>
</protein>
<dbReference type="InterPro" id="IPR050639">
    <property type="entry name" value="SSR_resolvase"/>
</dbReference>
<dbReference type="Pfam" id="PF00239">
    <property type="entry name" value="Resolvase"/>
    <property type="match status" value="1"/>
</dbReference>
<keyword evidence="5" id="KW-1185">Reference proteome</keyword>
<dbReference type="PROSITE" id="PS51736">
    <property type="entry name" value="RECOMBINASES_3"/>
    <property type="match status" value="1"/>
</dbReference>